<keyword evidence="2" id="KW-0813">Transport</keyword>
<sequence length="79" mass="9421">MASWNSTSLEIVYQVFGWTAFVSWSISFYPQVILNFRRKRFLFFFFLDFFCSILSLLSFSLEILVVTYLELLINVVLWG</sequence>
<evidence type="ECO:0000256" key="4">
    <source>
        <dbReference type="ARBA" id="ARBA00022737"/>
    </source>
</evidence>
<protein>
    <recommendedName>
        <fullName evidence="10">Cystinosin-like</fullName>
    </recommendedName>
</protein>
<name>A0ABY9D9I8_VITVI</name>
<feature type="transmembrane region" description="Helical" evidence="7">
    <location>
        <begin position="12"/>
        <end position="29"/>
    </location>
</feature>
<evidence type="ECO:0000256" key="5">
    <source>
        <dbReference type="ARBA" id="ARBA00022989"/>
    </source>
</evidence>
<dbReference type="PANTHER" id="PTHR13131">
    <property type="entry name" value="CYSTINOSIN"/>
    <property type="match status" value="1"/>
</dbReference>
<evidence type="ECO:0000313" key="9">
    <source>
        <dbReference type="Proteomes" id="UP001227230"/>
    </source>
</evidence>
<evidence type="ECO:0000256" key="7">
    <source>
        <dbReference type="SAM" id="Phobius"/>
    </source>
</evidence>
<dbReference type="InterPro" id="IPR005282">
    <property type="entry name" value="LC_transporter"/>
</dbReference>
<evidence type="ECO:0000256" key="2">
    <source>
        <dbReference type="ARBA" id="ARBA00022448"/>
    </source>
</evidence>
<comment type="subcellular location">
    <subcellularLocation>
        <location evidence="1">Endomembrane system</location>
        <topology evidence="1">Multi-pass membrane protein</topology>
    </subcellularLocation>
</comment>
<dbReference type="InterPro" id="IPR006603">
    <property type="entry name" value="PQ-loop_rpt"/>
</dbReference>
<reference evidence="8 9" key="1">
    <citation type="journal article" date="2023" name="Hortic Res">
        <title>The complete reference genome for grapevine (Vitis vinifera L.) genetics and breeding.</title>
        <authorList>
            <person name="Shi X."/>
            <person name="Cao S."/>
            <person name="Wang X."/>
            <person name="Huang S."/>
            <person name="Wang Y."/>
            <person name="Liu Z."/>
            <person name="Liu W."/>
            <person name="Leng X."/>
            <person name="Peng Y."/>
            <person name="Wang N."/>
            <person name="Wang Y."/>
            <person name="Ma Z."/>
            <person name="Xu X."/>
            <person name="Zhang F."/>
            <person name="Xue H."/>
            <person name="Zhong H."/>
            <person name="Wang Y."/>
            <person name="Zhang K."/>
            <person name="Velt A."/>
            <person name="Avia K."/>
            <person name="Holtgrawe D."/>
            <person name="Grimplet J."/>
            <person name="Matus J.T."/>
            <person name="Ware D."/>
            <person name="Wu X."/>
            <person name="Wang H."/>
            <person name="Liu C."/>
            <person name="Fang Y."/>
            <person name="Rustenholz C."/>
            <person name="Cheng Z."/>
            <person name="Xiao H."/>
            <person name="Zhou Y."/>
        </authorList>
    </citation>
    <scope>NUCLEOTIDE SEQUENCE [LARGE SCALE GENOMIC DNA]</scope>
    <source>
        <strain evidence="9">cv. Pinot noir / PN40024</strain>
        <tissue evidence="8">Leaf</tissue>
    </source>
</reference>
<gene>
    <name evidence="8" type="ORF">VitviT2T_022333</name>
</gene>
<keyword evidence="6 7" id="KW-0472">Membrane</keyword>
<organism evidence="8 9">
    <name type="scientific">Vitis vinifera</name>
    <name type="common">Grape</name>
    <dbReference type="NCBI Taxonomy" id="29760"/>
    <lineage>
        <taxon>Eukaryota</taxon>
        <taxon>Viridiplantae</taxon>
        <taxon>Streptophyta</taxon>
        <taxon>Embryophyta</taxon>
        <taxon>Tracheophyta</taxon>
        <taxon>Spermatophyta</taxon>
        <taxon>Magnoliopsida</taxon>
        <taxon>eudicotyledons</taxon>
        <taxon>Gunneridae</taxon>
        <taxon>Pentapetalae</taxon>
        <taxon>rosids</taxon>
        <taxon>Vitales</taxon>
        <taxon>Vitaceae</taxon>
        <taxon>Viteae</taxon>
        <taxon>Vitis</taxon>
    </lineage>
</organism>
<accession>A0ABY9D9I8</accession>
<proteinExistence type="predicted"/>
<keyword evidence="9" id="KW-1185">Reference proteome</keyword>
<evidence type="ECO:0000256" key="1">
    <source>
        <dbReference type="ARBA" id="ARBA00004127"/>
    </source>
</evidence>
<dbReference type="EMBL" id="CP126661">
    <property type="protein sequence ID" value="WKA04280.1"/>
    <property type="molecule type" value="Genomic_DNA"/>
</dbReference>
<dbReference type="Pfam" id="PF04193">
    <property type="entry name" value="PQ-loop"/>
    <property type="match status" value="1"/>
</dbReference>
<evidence type="ECO:0000313" key="8">
    <source>
        <dbReference type="EMBL" id="WKA04280.1"/>
    </source>
</evidence>
<evidence type="ECO:0008006" key="10">
    <source>
        <dbReference type="Google" id="ProtNLM"/>
    </source>
</evidence>
<keyword evidence="3 7" id="KW-0812">Transmembrane</keyword>
<evidence type="ECO:0000256" key="6">
    <source>
        <dbReference type="ARBA" id="ARBA00023136"/>
    </source>
</evidence>
<keyword evidence="4" id="KW-0677">Repeat</keyword>
<feature type="transmembrane region" description="Helical" evidence="7">
    <location>
        <begin position="41"/>
        <end position="69"/>
    </location>
</feature>
<evidence type="ECO:0000256" key="3">
    <source>
        <dbReference type="ARBA" id="ARBA00022692"/>
    </source>
</evidence>
<dbReference type="Proteomes" id="UP001227230">
    <property type="component" value="Chromosome 14"/>
</dbReference>
<keyword evidence="5 7" id="KW-1133">Transmembrane helix</keyword>
<dbReference type="PANTHER" id="PTHR13131:SF5">
    <property type="entry name" value="CYSTINOSIN"/>
    <property type="match status" value="1"/>
</dbReference>